<organism evidence="6 7">
    <name type="scientific">Candidatus Segetimicrobium genomatis</name>
    <dbReference type="NCBI Taxonomy" id="2569760"/>
    <lineage>
        <taxon>Bacteria</taxon>
        <taxon>Bacillati</taxon>
        <taxon>Candidatus Sysuimicrobiota</taxon>
        <taxon>Candidatus Sysuimicrobiia</taxon>
        <taxon>Candidatus Sysuimicrobiales</taxon>
        <taxon>Candidatus Segetimicrobiaceae</taxon>
        <taxon>Candidatus Segetimicrobium</taxon>
    </lineage>
</organism>
<dbReference type="Gene3D" id="3.20.20.30">
    <property type="entry name" value="Luciferase-like domain"/>
    <property type="match status" value="1"/>
</dbReference>
<dbReference type="GO" id="GO:0046306">
    <property type="term" value="P:alkanesulfonate catabolic process"/>
    <property type="evidence" value="ECO:0007669"/>
    <property type="project" value="TreeGrafter"/>
</dbReference>
<protein>
    <submittedName>
        <fullName evidence="6">LLM class F420-dependent oxidoreductase</fullName>
    </submittedName>
</protein>
<dbReference type="InterPro" id="IPR036661">
    <property type="entry name" value="Luciferase-like_sf"/>
</dbReference>
<evidence type="ECO:0000313" key="7">
    <source>
        <dbReference type="Proteomes" id="UP000320048"/>
    </source>
</evidence>
<feature type="domain" description="Luciferase-like" evidence="5">
    <location>
        <begin position="8"/>
        <end position="236"/>
    </location>
</feature>
<dbReference type="Proteomes" id="UP000320048">
    <property type="component" value="Unassembled WGS sequence"/>
</dbReference>
<dbReference type="PANTHER" id="PTHR42847">
    <property type="entry name" value="ALKANESULFONATE MONOOXYGENASE"/>
    <property type="match status" value="1"/>
</dbReference>
<evidence type="ECO:0000256" key="2">
    <source>
        <dbReference type="ARBA" id="ARBA00022643"/>
    </source>
</evidence>
<dbReference type="EMBL" id="VBAO01000394">
    <property type="protein sequence ID" value="TMI78200.1"/>
    <property type="molecule type" value="Genomic_DNA"/>
</dbReference>
<dbReference type="Pfam" id="PF00296">
    <property type="entry name" value="Bac_luciferase"/>
    <property type="match status" value="1"/>
</dbReference>
<evidence type="ECO:0000259" key="5">
    <source>
        <dbReference type="Pfam" id="PF00296"/>
    </source>
</evidence>
<comment type="caution">
    <text evidence="6">The sequence shown here is derived from an EMBL/GenBank/DDBJ whole genome shotgun (WGS) entry which is preliminary data.</text>
</comment>
<reference evidence="6 7" key="1">
    <citation type="journal article" date="2019" name="Nat. Microbiol.">
        <title>Mediterranean grassland soil C-N compound turnover is dependent on rainfall and depth, and is mediated by genomically divergent microorganisms.</title>
        <authorList>
            <person name="Diamond S."/>
            <person name="Andeer P.F."/>
            <person name="Li Z."/>
            <person name="Crits-Christoph A."/>
            <person name="Burstein D."/>
            <person name="Anantharaman K."/>
            <person name="Lane K.R."/>
            <person name="Thomas B.C."/>
            <person name="Pan C."/>
            <person name="Northen T.R."/>
            <person name="Banfield J.F."/>
        </authorList>
    </citation>
    <scope>NUCLEOTIDE SEQUENCE [LARGE SCALE GENOMIC DNA]</scope>
    <source>
        <strain evidence="6">NP_7</strain>
    </source>
</reference>
<evidence type="ECO:0000256" key="3">
    <source>
        <dbReference type="ARBA" id="ARBA00023002"/>
    </source>
</evidence>
<name>A0A537J3R9_9BACT</name>
<accession>A0A537J3R9</accession>
<dbReference type="NCBIfam" id="TIGR03619">
    <property type="entry name" value="F420_Rv2161c"/>
    <property type="match status" value="1"/>
</dbReference>
<feature type="non-terminal residue" evidence="6">
    <location>
        <position position="253"/>
    </location>
</feature>
<dbReference type="SUPFAM" id="SSF51679">
    <property type="entry name" value="Bacterial luciferase-like"/>
    <property type="match status" value="1"/>
</dbReference>
<dbReference type="InterPro" id="IPR011251">
    <property type="entry name" value="Luciferase-like_dom"/>
</dbReference>
<sequence>MKVGVVFPQTEIGTDPAHIAEFARAAEEIGYDHLVAYDHVLGAVPRGEGWVGYTHRDMFHEPFVLFGYLGAITRRIELATGILILPQRQTALVAKQAAEVDVLSGGRLRLGVGVGWNDAEFEAMGEEFRTRGARIEEQVAVLRALWTQEVVTDEGRWHRIIQAGVNPLPVQRPIPIWMGGESETVLRRTARLADGWMAGGTLRTPRSRLAESPGGYPAMVERLRGYAREAGRDPSTLGLERRVNYAGGPEEWV</sequence>
<evidence type="ECO:0000313" key="6">
    <source>
        <dbReference type="EMBL" id="TMI78200.1"/>
    </source>
</evidence>
<dbReference type="AlphaFoldDB" id="A0A537J3R9"/>
<dbReference type="PANTHER" id="PTHR42847:SF4">
    <property type="entry name" value="ALKANESULFONATE MONOOXYGENASE-RELATED"/>
    <property type="match status" value="1"/>
</dbReference>
<dbReference type="InterPro" id="IPR050172">
    <property type="entry name" value="SsuD_RutA_monooxygenase"/>
</dbReference>
<gene>
    <name evidence="6" type="ORF">E6H04_12860</name>
</gene>
<keyword evidence="4" id="KW-0503">Monooxygenase</keyword>
<keyword evidence="1" id="KW-0285">Flavoprotein</keyword>
<evidence type="ECO:0000256" key="4">
    <source>
        <dbReference type="ARBA" id="ARBA00023033"/>
    </source>
</evidence>
<proteinExistence type="predicted"/>
<dbReference type="InterPro" id="IPR019921">
    <property type="entry name" value="Lucif-like_OxRdtase_Rv2161c"/>
</dbReference>
<evidence type="ECO:0000256" key="1">
    <source>
        <dbReference type="ARBA" id="ARBA00022630"/>
    </source>
</evidence>
<keyword evidence="3" id="KW-0560">Oxidoreductase</keyword>
<dbReference type="GO" id="GO:0008726">
    <property type="term" value="F:alkanesulfonate monooxygenase activity"/>
    <property type="evidence" value="ECO:0007669"/>
    <property type="project" value="TreeGrafter"/>
</dbReference>
<keyword evidence="2" id="KW-0288">FMN</keyword>